<gene>
    <name evidence="2" type="ORF">KSB_12200</name>
</gene>
<name>A0ABQ3UJD0_9CHLR</name>
<dbReference type="RefSeq" id="WP_201369617.1">
    <property type="nucleotide sequence ID" value="NZ_BNJG01000001.1"/>
</dbReference>
<evidence type="ECO:0000259" key="1">
    <source>
        <dbReference type="Pfam" id="PF00296"/>
    </source>
</evidence>
<sequence>MHIPTVSQTHSDSTPRALRERLGLLTYQTPPAEAIATIVAAEAAGVRQIWRTQGTPLWNSLTVLAAAATHATTIRLGTAIMPIYAHHPVALAQQALVLASLAPNRLRLGIGPGNRQPIESSYGHSQSRPLAHLREYLTILRAALWTGHVEYQGSFYNTQATLPESAQVPIFISALREKAFALAGELADGAIAWVCPPQYLLHTALPAMRAGAQLAGRPTPPLVAQVFVALDSDAQSVRDTFRAQFDHGRFYGSQPEYATMFATAGFPVFSDGSWSDDLIDTLVISGNETTIAARLAELLSFGLDELLIMPLQSSNPTHLPRLTHLIGRL</sequence>
<evidence type="ECO:0000313" key="3">
    <source>
        <dbReference type="Proteomes" id="UP000654345"/>
    </source>
</evidence>
<dbReference type="CDD" id="cd01097">
    <property type="entry name" value="Tetrahydromethanopterin_reductase"/>
    <property type="match status" value="1"/>
</dbReference>
<evidence type="ECO:0000313" key="2">
    <source>
        <dbReference type="EMBL" id="GHO52745.1"/>
    </source>
</evidence>
<keyword evidence="3" id="KW-1185">Reference proteome</keyword>
<dbReference type="EMBL" id="BNJG01000001">
    <property type="protein sequence ID" value="GHO52745.1"/>
    <property type="molecule type" value="Genomic_DNA"/>
</dbReference>
<dbReference type="InterPro" id="IPR011251">
    <property type="entry name" value="Luciferase-like_dom"/>
</dbReference>
<dbReference type="Proteomes" id="UP000654345">
    <property type="component" value="Unassembled WGS sequence"/>
</dbReference>
<dbReference type="SUPFAM" id="SSF51679">
    <property type="entry name" value="Bacterial luciferase-like"/>
    <property type="match status" value="1"/>
</dbReference>
<dbReference type="PANTHER" id="PTHR43244">
    <property type="match status" value="1"/>
</dbReference>
<organism evidence="2 3">
    <name type="scientific">Ktedonobacter robiniae</name>
    <dbReference type="NCBI Taxonomy" id="2778365"/>
    <lineage>
        <taxon>Bacteria</taxon>
        <taxon>Bacillati</taxon>
        <taxon>Chloroflexota</taxon>
        <taxon>Ktedonobacteria</taxon>
        <taxon>Ktedonobacterales</taxon>
        <taxon>Ktedonobacteraceae</taxon>
        <taxon>Ktedonobacter</taxon>
    </lineage>
</organism>
<dbReference type="PANTHER" id="PTHR43244:SF2">
    <property type="entry name" value="CONSERVED HYPOTHETICAL ALANINE AND PROLINE-RICH PROTEIN"/>
    <property type="match status" value="1"/>
</dbReference>
<dbReference type="Pfam" id="PF00296">
    <property type="entry name" value="Bac_luciferase"/>
    <property type="match status" value="1"/>
</dbReference>
<comment type="caution">
    <text evidence="2">The sequence shown here is derived from an EMBL/GenBank/DDBJ whole genome shotgun (WGS) entry which is preliminary data.</text>
</comment>
<proteinExistence type="predicted"/>
<accession>A0ABQ3UJD0</accession>
<protein>
    <recommendedName>
        <fullName evidence="1">Luciferase-like domain-containing protein</fullName>
    </recommendedName>
</protein>
<reference evidence="2 3" key="1">
    <citation type="journal article" date="2021" name="Int. J. Syst. Evol. Microbiol.">
        <title>Reticulibacter mediterranei gen. nov., sp. nov., within the new family Reticulibacteraceae fam. nov., and Ktedonospora formicarum gen. nov., sp. nov., Ktedonobacter robiniae sp. nov., Dictyobacter formicarum sp. nov. and Dictyobacter arantiisoli sp. nov., belonging to the class Ktedonobacteria.</title>
        <authorList>
            <person name="Yabe S."/>
            <person name="Zheng Y."/>
            <person name="Wang C.M."/>
            <person name="Sakai Y."/>
            <person name="Abe K."/>
            <person name="Yokota A."/>
            <person name="Donadio S."/>
            <person name="Cavaletti L."/>
            <person name="Monciardini P."/>
        </authorList>
    </citation>
    <scope>NUCLEOTIDE SEQUENCE [LARGE SCALE GENOMIC DNA]</scope>
    <source>
        <strain evidence="2 3">SOSP1-30</strain>
    </source>
</reference>
<dbReference type="InterPro" id="IPR050564">
    <property type="entry name" value="F420-G6PD/mer"/>
</dbReference>
<dbReference type="InterPro" id="IPR036661">
    <property type="entry name" value="Luciferase-like_sf"/>
</dbReference>
<feature type="domain" description="Luciferase-like" evidence="1">
    <location>
        <begin position="25"/>
        <end position="304"/>
    </location>
</feature>
<dbReference type="Gene3D" id="3.20.20.30">
    <property type="entry name" value="Luciferase-like domain"/>
    <property type="match status" value="1"/>
</dbReference>